<dbReference type="EMBL" id="CAPB01000039">
    <property type="protein sequence ID" value="CCO95352.1"/>
    <property type="molecule type" value="Genomic_DNA"/>
</dbReference>
<evidence type="ECO:0000313" key="2">
    <source>
        <dbReference type="Proteomes" id="UP000013111"/>
    </source>
</evidence>
<sequence length="68" mass="7766">MLTENFCLRQNFFNAGHVYCSSSGQNQDVILSRLVQNTEFAIPGGTSDYLFSSYVEDYMSRERVDLTV</sequence>
<reference evidence="1 2" key="1">
    <citation type="submission" date="2012-11" db="EMBL/GenBank/DDBJ databases">
        <authorList>
            <person name="Linke B."/>
        </authorList>
    </citation>
    <scope>NUCLEOTIDE SEQUENCE [LARGE SCALE GENOMIC DNA]</scope>
    <source>
        <strain evidence="2">CFBP 1232</strain>
    </source>
</reference>
<accession>A0A831ESL3</accession>
<dbReference type="AlphaFoldDB" id="A0A831ESL3"/>
<gene>
    <name evidence="1" type="ORF">BN437_3452</name>
</gene>
<dbReference type="Proteomes" id="UP000013111">
    <property type="component" value="Unassembled WGS sequence"/>
</dbReference>
<evidence type="ECO:0000313" key="1">
    <source>
        <dbReference type="EMBL" id="CCO95352.1"/>
    </source>
</evidence>
<name>A0A831ESL3_ERWAM</name>
<reference evidence="1 2" key="2">
    <citation type="submission" date="2013-04" db="EMBL/GenBank/DDBJ databases">
        <title>Comparative genomics of 12 strains of Erwinia amylovora identifies a pan-genome with a large conserved core and provides insights into host specificity.</title>
        <authorList>
            <person name="Mann R.A."/>
            <person name="Smits T.H.M."/>
            <person name="Buehlmann A."/>
            <person name="Blom J."/>
            <person name="Goesmann A."/>
            <person name="Frey J.E."/>
            <person name="Plummer K.M."/>
            <person name="Beer S.V."/>
            <person name="Luck J."/>
            <person name="Duffy B."/>
            <person name="Rodoni B."/>
        </authorList>
    </citation>
    <scope>NUCLEOTIDE SEQUENCE [LARGE SCALE GENOMIC DNA]</scope>
    <source>
        <strain evidence="2">CFBP 1232</strain>
    </source>
</reference>
<organism evidence="1 2">
    <name type="scientific">Erwinia amylovora NBRC 12687 = CFBP 1232</name>
    <dbReference type="NCBI Taxonomy" id="1219359"/>
    <lineage>
        <taxon>Bacteria</taxon>
        <taxon>Pseudomonadati</taxon>
        <taxon>Pseudomonadota</taxon>
        <taxon>Gammaproteobacteria</taxon>
        <taxon>Enterobacterales</taxon>
        <taxon>Erwiniaceae</taxon>
        <taxon>Erwinia</taxon>
    </lineage>
</organism>
<proteinExistence type="predicted"/>
<comment type="caution">
    <text evidence="1">The sequence shown here is derived from an EMBL/GenBank/DDBJ whole genome shotgun (WGS) entry which is preliminary data.</text>
</comment>
<protein>
    <submittedName>
        <fullName evidence="1">Uncharacterized protein</fullName>
    </submittedName>
</protein>